<feature type="transmembrane region" description="Helical" evidence="1">
    <location>
        <begin position="591"/>
        <end position="614"/>
    </location>
</feature>
<comment type="caution">
    <text evidence="2">The sequence shown here is derived from an EMBL/GenBank/DDBJ whole genome shotgun (WGS) entry which is preliminary data.</text>
</comment>
<feature type="transmembrane region" description="Helical" evidence="1">
    <location>
        <begin position="634"/>
        <end position="652"/>
    </location>
</feature>
<name>A0AAV2YRP8_9STRA</name>
<evidence type="ECO:0000256" key="1">
    <source>
        <dbReference type="SAM" id="Phobius"/>
    </source>
</evidence>
<protein>
    <submittedName>
        <fullName evidence="2">Uncharacterized protein</fullName>
    </submittedName>
</protein>
<organism evidence="2 3">
    <name type="scientific">Lagenidium giganteum</name>
    <dbReference type="NCBI Taxonomy" id="4803"/>
    <lineage>
        <taxon>Eukaryota</taxon>
        <taxon>Sar</taxon>
        <taxon>Stramenopiles</taxon>
        <taxon>Oomycota</taxon>
        <taxon>Peronosporomycetes</taxon>
        <taxon>Pythiales</taxon>
        <taxon>Pythiaceae</taxon>
    </lineage>
</organism>
<reference evidence="2" key="2">
    <citation type="journal article" date="2023" name="Microbiol Resour">
        <title>Decontamination and Annotation of the Draft Genome Sequence of the Oomycete Lagenidium giganteum ARSEF 373.</title>
        <authorList>
            <person name="Morgan W.R."/>
            <person name="Tartar A."/>
        </authorList>
    </citation>
    <scope>NUCLEOTIDE SEQUENCE</scope>
    <source>
        <strain evidence="2">ARSEF 373</strain>
    </source>
</reference>
<evidence type="ECO:0000313" key="3">
    <source>
        <dbReference type="Proteomes" id="UP001146120"/>
    </source>
</evidence>
<dbReference type="Proteomes" id="UP001146120">
    <property type="component" value="Unassembled WGS sequence"/>
</dbReference>
<keyword evidence="1" id="KW-0812">Transmembrane</keyword>
<keyword evidence="3" id="KW-1185">Reference proteome</keyword>
<proteinExistence type="predicted"/>
<feature type="transmembrane region" description="Helical" evidence="1">
    <location>
        <begin position="526"/>
        <end position="546"/>
    </location>
</feature>
<dbReference type="EMBL" id="DAKRPA010000182">
    <property type="protein sequence ID" value="DAZ95998.1"/>
    <property type="molecule type" value="Genomic_DNA"/>
</dbReference>
<accession>A0AAV2YRP8</accession>
<gene>
    <name evidence="2" type="ORF">N0F65_009299</name>
</gene>
<keyword evidence="1" id="KW-1133">Transmembrane helix</keyword>
<reference evidence="2" key="1">
    <citation type="submission" date="2022-11" db="EMBL/GenBank/DDBJ databases">
        <authorList>
            <person name="Morgan W.R."/>
            <person name="Tartar A."/>
        </authorList>
    </citation>
    <scope>NUCLEOTIDE SEQUENCE</scope>
    <source>
        <strain evidence="2">ARSEF 373</strain>
    </source>
</reference>
<feature type="transmembrane region" description="Helical" evidence="1">
    <location>
        <begin position="673"/>
        <end position="697"/>
    </location>
</feature>
<dbReference type="AlphaFoldDB" id="A0AAV2YRP8"/>
<feature type="transmembrane region" description="Helical" evidence="1">
    <location>
        <begin position="497"/>
        <end position="514"/>
    </location>
</feature>
<evidence type="ECO:0000313" key="2">
    <source>
        <dbReference type="EMBL" id="DAZ95998.1"/>
    </source>
</evidence>
<sequence>MRQLRGSVRAGSVGVAPEPGPPLSLLDDYEHHVVQGSRVRGLIRVNRQQHALEQLLPFSWVRLVSSIGGLILLLSDIPRTGLGSISIPELDGSAPDASTSLNYGPYDYPVVRLVPSSNASDAPADVPLWPYKYDTLSVPTRSLAAYLNVSSYPRCVLYDGECASNTLPAALVFAMLDELMTATAEHLVTASSSTPFVFLTTSNWIDRLYQRMSSYVGIVYHNVRLTYVHLFRATATATNAPLGICPPHIARRPSRKRPPGAPGDPFFCTPVVPWQTSNPWPHGHGAPLVPLWDHMEARMAQLRTTFPHLQFEMLVLSNQFGSTSMSKSWFWPALASAAFKTRGEEIVTLARGQRCVDNHCETQLIEDYRYERMYVEHNAPEVYVLTACLRAFAQVYVWVRVLCLWYGCFVARSSEAAYAHASAQTKASAALRLFFRVPVHVIVYGSWLPVVAYAVAHFVDCRLFHVRFYTLWATMNGASSFRLLPYMAAAAIQMRNAWMLAVALYGVVLFQRHVLGVRGGAASRSIGIIAMRGFVVGITSSLTVFAQIRQISFRDSNIVRFQPIPIITDARRRDVAAIFETPTEFGLRYEVLILSLAFTCVVIVACMAHAVLVAVKKLHGAVPGVGMLWAQSHYMPFSVGNVGPTIIMSIFWKHEGIHDVWRRTPRVWCFVRALNVVLLTDPLVLWLVYGFGFRVYVHQFVSPPDSRCDGDTAPLFLTVLSLAPLDAHRAYTHDCHTSITCIDVLSSHTLPWNVLVECG</sequence>
<feature type="transmembrane region" description="Helical" evidence="1">
    <location>
        <begin position="433"/>
        <end position="456"/>
    </location>
</feature>
<keyword evidence="1" id="KW-0472">Membrane</keyword>